<dbReference type="PANTHER" id="PTHR33546:SF1">
    <property type="entry name" value="LARGE, MULTIFUNCTIONAL SECRETED PROTEIN"/>
    <property type="match status" value="1"/>
</dbReference>
<dbReference type="Gene3D" id="1.25.10.10">
    <property type="entry name" value="Leucine-rich Repeat Variant"/>
    <property type="match status" value="2"/>
</dbReference>
<dbReference type="STRING" id="1891926.Fuma_01644"/>
<dbReference type="NCBIfam" id="TIGR02603">
    <property type="entry name" value="CxxCH_TIGR02603"/>
    <property type="match status" value="1"/>
</dbReference>
<dbReference type="InterPro" id="IPR016024">
    <property type="entry name" value="ARM-type_fold"/>
</dbReference>
<keyword evidence="2 4" id="KW-0479">Metal-binding</keyword>
<dbReference type="GO" id="GO:0046872">
    <property type="term" value="F:metal ion binding"/>
    <property type="evidence" value="ECO:0007669"/>
    <property type="project" value="UniProtKB-KW"/>
</dbReference>
<organism evidence="7 8">
    <name type="scientific">Fuerstiella marisgermanici</name>
    <dbReference type="NCBI Taxonomy" id="1891926"/>
    <lineage>
        <taxon>Bacteria</taxon>
        <taxon>Pseudomonadati</taxon>
        <taxon>Planctomycetota</taxon>
        <taxon>Planctomycetia</taxon>
        <taxon>Planctomycetales</taxon>
        <taxon>Planctomycetaceae</taxon>
        <taxon>Fuerstiella</taxon>
    </lineage>
</organism>
<dbReference type="Proteomes" id="UP000187735">
    <property type="component" value="Chromosome"/>
</dbReference>
<keyword evidence="8" id="KW-1185">Reference proteome</keyword>
<dbReference type="GO" id="GO:0020037">
    <property type="term" value="F:heme binding"/>
    <property type="evidence" value="ECO:0007669"/>
    <property type="project" value="InterPro"/>
</dbReference>
<name>A0A1P8WDA1_9PLAN</name>
<protein>
    <submittedName>
        <fullName evidence="7">Quinoprotein glucose dehydrogenase B</fullName>
        <ecNumber evidence="7">1.1.5.2</ecNumber>
    </submittedName>
</protein>
<evidence type="ECO:0000313" key="8">
    <source>
        <dbReference type="Proteomes" id="UP000187735"/>
    </source>
</evidence>
<reference evidence="7 8" key="1">
    <citation type="journal article" date="2016" name="Front. Microbiol.">
        <title>Fuerstia marisgermanicae gen. nov., sp. nov., an Unusual Member of the Phylum Planctomycetes from the German Wadden Sea.</title>
        <authorList>
            <person name="Kohn T."/>
            <person name="Heuer A."/>
            <person name="Jogler M."/>
            <person name="Vollmers J."/>
            <person name="Boedeker C."/>
            <person name="Bunk B."/>
            <person name="Rast P."/>
            <person name="Borchert D."/>
            <person name="Glockner I."/>
            <person name="Freese H.M."/>
            <person name="Klenk H.P."/>
            <person name="Overmann J."/>
            <person name="Kaster A.K."/>
            <person name="Rohde M."/>
            <person name="Wiegand S."/>
            <person name="Jogler C."/>
        </authorList>
    </citation>
    <scope>NUCLEOTIDE SEQUENCE [LARGE SCALE GENOMIC DNA]</scope>
    <source>
        <strain evidence="7 8">NH11</strain>
    </source>
</reference>
<dbReference type="InterPro" id="IPR004155">
    <property type="entry name" value="PBS_lyase_HEAT"/>
</dbReference>
<dbReference type="InterPro" id="IPR055557">
    <property type="entry name" value="DUF7133"/>
</dbReference>
<dbReference type="InterPro" id="IPR013427">
    <property type="entry name" value="Haem-bd_dom_put"/>
</dbReference>
<feature type="signal peptide" evidence="5">
    <location>
        <begin position="1"/>
        <end position="19"/>
    </location>
</feature>
<evidence type="ECO:0000256" key="2">
    <source>
        <dbReference type="ARBA" id="ARBA00022723"/>
    </source>
</evidence>
<dbReference type="InterPro" id="IPR011042">
    <property type="entry name" value="6-blade_b-propeller_TolB-like"/>
</dbReference>
<dbReference type="AlphaFoldDB" id="A0A1P8WDA1"/>
<keyword evidence="1 4" id="KW-0349">Heme</keyword>
<dbReference type="PROSITE" id="PS51007">
    <property type="entry name" value="CYTC"/>
    <property type="match status" value="1"/>
</dbReference>
<dbReference type="InterPro" id="IPR009056">
    <property type="entry name" value="Cyt_c-like_dom"/>
</dbReference>
<dbReference type="EC" id="1.1.5.2" evidence="7"/>
<dbReference type="GO" id="GO:0008876">
    <property type="term" value="F:quinoprotein glucose dehydrogenase activity"/>
    <property type="evidence" value="ECO:0007669"/>
    <property type="project" value="UniProtKB-EC"/>
</dbReference>
<evidence type="ECO:0000256" key="4">
    <source>
        <dbReference type="PROSITE-ProRule" id="PRU00433"/>
    </source>
</evidence>
<evidence type="ECO:0000259" key="6">
    <source>
        <dbReference type="PROSITE" id="PS51007"/>
    </source>
</evidence>
<dbReference type="SUPFAM" id="SSF50952">
    <property type="entry name" value="Soluble quinoprotein glucose dehydrogenase"/>
    <property type="match status" value="1"/>
</dbReference>
<keyword evidence="3 4" id="KW-0408">Iron</keyword>
<dbReference type="NCBIfam" id="TIGR02604">
    <property type="entry name" value="Piru_Ver_Nterm"/>
    <property type="match status" value="1"/>
</dbReference>
<dbReference type="Gene3D" id="2.120.10.30">
    <property type="entry name" value="TolB, C-terminal domain"/>
    <property type="match status" value="1"/>
</dbReference>
<dbReference type="InterPro" id="IPR011041">
    <property type="entry name" value="Quinoprot_gluc/sorb_DH_b-prop"/>
</dbReference>
<evidence type="ECO:0000256" key="1">
    <source>
        <dbReference type="ARBA" id="ARBA00022617"/>
    </source>
</evidence>
<dbReference type="GO" id="GO:0009055">
    <property type="term" value="F:electron transfer activity"/>
    <property type="evidence" value="ECO:0007669"/>
    <property type="project" value="InterPro"/>
</dbReference>
<dbReference type="KEGG" id="fmr:Fuma_01644"/>
<sequence length="1124" mass="123427" precursor="true">MIRILTAALFCCLPLLCRADEYQPKVAEASKDAELALEGFVLPDGIQGRLLAAEPNIANPVAFYVANDGRVFVCETFRQEIGVEDNRNHMDWLHNDLRLETVEERLAMFKKYLGHEVEKYATEHDRIRLLEDTNGDGTLDSSKVFAQGFNNILDGTGAGVLELDGNVYYTCIPKLWKMQDTDGDGKADRHEALHHGYGVRVAFRGHDMHGLVVGPDGRLYFSIGDRGYNVITKEGTRLKRPDSGAVFRCDLDGTNLEVFAYGLRNSQELAFDNNGNLFTVDNNSDSGDQARLVYVVQDSDSGWRMYYQYLDDRGPWNRERMWYPHQADDETAAVQPAYILPPIVNISDGPSGFTFYPGLGLADRYNDHFFLADFRGTAGNSGIRSFAVTPKGATFDITDSHEFIWSILATDVDFAPDGSLYVTDWVNGWTGEGKGRLYRFADKEHISAVTGANVTKLLASGLTDFKAEELMELLNHADRRVRQMAQFELVKREEFPLLLKAAESLTDDTKSRHVMWALWQFGLQSAERATKVAAAFLQHSSSESEITTQQLKIFADLARRHPIDAVLPSDLRAAWRERAAELTKVADLRVAGFAAVALGKIGKAEDAAPLIKLLTRNNDADPVLRHQAVMGLVPLAERSPGSLLNFVNNPESTTATQRALAVVFRRTDDMAGLSKLGSGDPETNLEVARALMDERTGTAKFMVLHSVTSDLKGDLLRRALEAMYRIGSDEAATLVAEFASNGTTDDSMRAVAAEMLKTWNNPQQTDTVNGRWRPLPQREVSGLDEVVRPHLAGMLAGPKEVRQTAIEVAAMLGLKDVIPTLKEMLADDAAEENTRVAAFKALANLEADIDSLLNKGRGDMSEAIRVASLELLAERRPEDAVPALKSTLDVGSVKAKQTALRLLGQINTPATAEVLASAFDAYNKNMLPKAVALDLLQASEAVGSDKLTKLVNNFRMDQKMIGTKVAEWNECLEGGNAERGRTVFFGRAAASCRRCHKVNGEGADVGPDLSAVAKDKDRTYLLEAIVDPNAKIAKGFETTIIVDINGRIHSGIIKEETADVVKLMTPKGAIITVATDDIDERAKGQSGMPSDITKALSREDVRDLVEFMAGLKTAKDGSHGKEGE</sequence>
<dbReference type="SUPFAM" id="SSF48371">
    <property type="entry name" value="ARM repeat"/>
    <property type="match status" value="1"/>
</dbReference>
<feature type="domain" description="Cytochrome c" evidence="6">
    <location>
        <begin position="975"/>
        <end position="1112"/>
    </location>
</feature>
<keyword evidence="5" id="KW-0732">Signal</keyword>
<dbReference type="Gene3D" id="1.10.760.10">
    <property type="entry name" value="Cytochrome c-like domain"/>
    <property type="match status" value="1"/>
</dbReference>
<dbReference type="SUPFAM" id="SSF46626">
    <property type="entry name" value="Cytochrome c"/>
    <property type="match status" value="1"/>
</dbReference>
<dbReference type="SMART" id="SM00567">
    <property type="entry name" value="EZ_HEAT"/>
    <property type="match status" value="4"/>
</dbReference>
<dbReference type="OrthoDB" id="9770043at2"/>
<dbReference type="Pfam" id="PF23500">
    <property type="entry name" value="DUF7133"/>
    <property type="match status" value="1"/>
</dbReference>
<evidence type="ECO:0000256" key="3">
    <source>
        <dbReference type="ARBA" id="ARBA00023004"/>
    </source>
</evidence>
<dbReference type="PANTHER" id="PTHR33546">
    <property type="entry name" value="LARGE, MULTIFUNCTIONAL SECRETED PROTEIN-RELATED"/>
    <property type="match status" value="1"/>
</dbReference>
<feature type="chain" id="PRO_5013383626" evidence="5">
    <location>
        <begin position="20"/>
        <end position="1124"/>
    </location>
</feature>
<dbReference type="InterPro" id="IPR036909">
    <property type="entry name" value="Cyt_c-like_dom_sf"/>
</dbReference>
<dbReference type="Pfam" id="PF00034">
    <property type="entry name" value="Cytochrom_C"/>
    <property type="match status" value="1"/>
</dbReference>
<evidence type="ECO:0000256" key="5">
    <source>
        <dbReference type="SAM" id="SignalP"/>
    </source>
</evidence>
<dbReference type="InterPro" id="IPR013428">
    <property type="entry name" value="Membrane-bound_put_N"/>
</dbReference>
<keyword evidence="7" id="KW-0560">Oxidoreductase</keyword>
<proteinExistence type="predicted"/>
<dbReference type="InterPro" id="IPR011989">
    <property type="entry name" value="ARM-like"/>
</dbReference>
<evidence type="ECO:0000313" key="7">
    <source>
        <dbReference type="EMBL" id="APZ92040.1"/>
    </source>
</evidence>
<dbReference type="RefSeq" id="WP_077028184.1">
    <property type="nucleotide sequence ID" value="NZ_CP017641.1"/>
</dbReference>
<gene>
    <name evidence="7" type="primary">gdhB_1</name>
    <name evidence="7" type="ORF">Fuma_01644</name>
</gene>
<accession>A0A1P8WDA1</accession>
<dbReference type="EMBL" id="CP017641">
    <property type="protein sequence ID" value="APZ92040.1"/>
    <property type="molecule type" value="Genomic_DNA"/>
</dbReference>